<evidence type="ECO:0000313" key="2">
    <source>
        <dbReference type="Proteomes" id="UP001162483"/>
    </source>
</evidence>
<reference evidence="1" key="1">
    <citation type="submission" date="2023-05" db="EMBL/GenBank/DDBJ databases">
        <authorList>
            <person name="Stuckert A."/>
        </authorList>
    </citation>
    <scope>NUCLEOTIDE SEQUENCE</scope>
</reference>
<protein>
    <submittedName>
        <fullName evidence="1">Uncharacterized protein</fullName>
    </submittedName>
</protein>
<evidence type="ECO:0000313" key="1">
    <source>
        <dbReference type="EMBL" id="CAI9608523.1"/>
    </source>
</evidence>
<gene>
    <name evidence="1" type="ORF">SPARVUS_LOCUS14116044</name>
</gene>
<proteinExistence type="predicted"/>
<accession>A0ABN9GLX3</accession>
<name>A0ABN9GLX3_9NEOB</name>
<keyword evidence="2" id="KW-1185">Reference proteome</keyword>
<organism evidence="1 2">
    <name type="scientific">Staurois parvus</name>
    <dbReference type="NCBI Taxonomy" id="386267"/>
    <lineage>
        <taxon>Eukaryota</taxon>
        <taxon>Metazoa</taxon>
        <taxon>Chordata</taxon>
        <taxon>Craniata</taxon>
        <taxon>Vertebrata</taxon>
        <taxon>Euteleostomi</taxon>
        <taxon>Amphibia</taxon>
        <taxon>Batrachia</taxon>
        <taxon>Anura</taxon>
        <taxon>Neobatrachia</taxon>
        <taxon>Ranoidea</taxon>
        <taxon>Ranidae</taxon>
        <taxon>Staurois</taxon>
    </lineage>
</organism>
<comment type="caution">
    <text evidence="1">The sequence shown here is derived from an EMBL/GenBank/DDBJ whole genome shotgun (WGS) entry which is preliminary data.</text>
</comment>
<dbReference type="Proteomes" id="UP001162483">
    <property type="component" value="Unassembled WGS sequence"/>
</dbReference>
<dbReference type="EMBL" id="CATNWA010018620">
    <property type="protein sequence ID" value="CAI9608523.1"/>
    <property type="molecule type" value="Genomic_DNA"/>
</dbReference>
<sequence>MIGTSYRGPVRRSVFYCVRGTQRAPDRVGARTSRVRGGRL</sequence>